<reference evidence="2 3" key="1">
    <citation type="submission" date="2021-06" db="EMBL/GenBank/DDBJ databases">
        <authorList>
            <person name="Palmer J.M."/>
        </authorList>
    </citation>
    <scope>NUCLEOTIDE SEQUENCE [LARGE SCALE GENOMIC DNA]</scope>
    <source>
        <strain evidence="2 3">MEX-2019</strain>
        <tissue evidence="2">Muscle</tissue>
    </source>
</reference>
<feature type="compositionally biased region" description="Basic and acidic residues" evidence="1">
    <location>
        <begin position="32"/>
        <end position="43"/>
    </location>
</feature>
<protein>
    <submittedName>
        <fullName evidence="2">Uncharacterized protein</fullName>
    </submittedName>
</protein>
<feature type="region of interest" description="Disordered" evidence="1">
    <location>
        <begin position="15"/>
        <end position="43"/>
    </location>
</feature>
<gene>
    <name evidence="2" type="ORF">CRENBAI_025699</name>
</gene>
<evidence type="ECO:0000313" key="2">
    <source>
        <dbReference type="EMBL" id="KAK5622716.1"/>
    </source>
</evidence>
<dbReference type="AlphaFoldDB" id="A0AAV9SN41"/>
<name>A0AAV9SN41_9TELE</name>
<comment type="caution">
    <text evidence="2">The sequence shown here is derived from an EMBL/GenBank/DDBJ whole genome shotgun (WGS) entry which is preliminary data.</text>
</comment>
<evidence type="ECO:0000313" key="3">
    <source>
        <dbReference type="Proteomes" id="UP001311232"/>
    </source>
</evidence>
<dbReference type="EMBL" id="JAHHUM010000083">
    <property type="protein sequence ID" value="KAK5622716.1"/>
    <property type="molecule type" value="Genomic_DNA"/>
</dbReference>
<organism evidence="2 3">
    <name type="scientific">Crenichthys baileyi</name>
    <name type="common">White River springfish</name>
    <dbReference type="NCBI Taxonomy" id="28760"/>
    <lineage>
        <taxon>Eukaryota</taxon>
        <taxon>Metazoa</taxon>
        <taxon>Chordata</taxon>
        <taxon>Craniata</taxon>
        <taxon>Vertebrata</taxon>
        <taxon>Euteleostomi</taxon>
        <taxon>Actinopterygii</taxon>
        <taxon>Neopterygii</taxon>
        <taxon>Teleostei</taxon>
        <taxon>Neoteleostei</taxon>
        <taxon>Acanthomorphata</taxon>
        <taxon>Ovalentaria</taxon>
        <taxon>Atherinomorphae</taxon>
        <taxon>Cyprinodontiformes</taxon>
        <taxon>Goodeidae</taxon>
        <taxon>Crenichthys</taxon>
    </lineage>
</organism>
<accession>A0AAV9SN41</accession>
<evidence type="ECO:0000256" key="1">
    <source>
        <dbReference type="SAM" id="MobiDB-lite"/>
    </source>
</evidence>
<dbReference type="Proteomes" id="UP001311232">
    <property type="component" value="Unassembled WGS sequence"/>
</dbReference>
<proteinExistence type="predicted"/>
<keyword evidence="3" id="KW-1185">Reference proteome</keyword>
<sequence length="102" mass="11728">MKPAEIRISLQRLLQHRDPTMAPTSRSGMINSEEHLSPNDKVGHFLSKDKLKTQSQRRLLNPFNKLQTFFAKNLKEADLSSLCPVSSISKSRRPVNSARRQW</sequence>